<dbReference type="PANTHER" id="PTHR43386:SF6">
    <property type="entry name" value="ABC TRANSPORTER PERMEASE PROTEIN"/>
    <property type="match status" value="1"/>
</dbReference>
<feature type="region of interest" description="Disordered" evidence="8">
    <location>
        <begin position="1"/>
        <end position="40"/>
    </location>
</feature>
<gene>
    <name evidence="10" type="ORF">N802_16410</name>
</gene>
<feature type="transmembrane region" description="Helical" evidence="7">
    <location>
        <begin position="263"/>
        <end position="282"/>
    </location>
</feature>
<keyword evidence="2 7" id="KW-0813">Transport</keyword>
<dbReference type="PROSITE" id="PS50928">
    <property type="entry name" value="ABC_TM1"/>
    <property type="match status" value="1"/>
</dbReference>
<evidence type="ECO:0000259" key="9">
    <source>
        <dbReference type="PROSITE" id="PS50928"/>
    </source>
</evidence>
<protein>
    <submittedName>
        <fullName evidence="10">Peptide ABC transporter permease</fullName>
    </submittedName>
</protein>
<dbReference type="GO" id="GO:0005886">
    <property type="term" value="C:plasma membrane"/>
    <property type="evidence" value="ECO:0007669"/>
    <property type="project" value="UniProtKB-SubCell"/>
</dbReference>
<feature type="transmembrane region" description="Helical" evidence="7">
    <location>
        <begin position="294"/>
        <end position="313"/>
    </location>
</feature>
<feature type="transmembrane region" description="Helical" evidence="7">
    <location>
        <begin position="62"/>
        <end position="83"/>
    </location>
</feature>
<proteinExistence type="inferred from homology"/>
<dbReference type="SUPFAM" id="SSF161098">
    <property type="entry name" value="MetI-like"/>
    <property type="match status" value="1"/>
</dbReference>
<dbReference type="Pfam" id="PF12911">
    <property type="entry name" value="OppC_N"/>
    <property type="match status" value="1"/>
</dbReference>
<evidence type="ECO:0000256" key="6">
    <source>
        <dbReference type="ARBA" id="ARBA00023136"/>
    </source>
</evidence>
<organism evidence="10 11">
    <name type="scientific">Knoellia sinensis KCTC 19936</name>
    <dbReference type="NCBI Taxonomy" id="1385520"/>
    <lineage>
        <taxon>Bacteria</taxon>
        <taxon>Bacillati</taxon>
        <taxon>Actinomycetota</taxon>
        <taxon>Actinomycetes</taxon>
        <taxon>Micrococcales</taxon>
        <taxon>Intrasporangiaceae</taxon>
        <taxon>Knoellia</taxon>
    </lineage>
</organism>
<dbReference type="EMBL" id="AVPJ01000005">
    <property type="protein sequence ID" value="KGN32959.1"/>
    <property type="molecule type" value="Genomic_DNA"/>
</dbReference>
<keyword evidence="5 7" id="KW-1133">Transmembrane helix</keyword>
<comment type="subcellular location">
    <subcellularLocation>
        <location evidence="1 7">Cell membrane</location>
        <topology evidence="1 7">Multi-pass membrane protein</topology>
    </subcellularLocation>
</comment>
<keyword evidence="6 7" id="KW-0472">Membrane</keyword>
<accession>A0A0A0J890</accession>
<evidence type="ECO:0000313" key="11">
    <source>
        <dbReference type="Proteomes" id="UP000030002"/>
    </source>
</evidence>
<evidence type="ECO:0000256" key="3">
    <source>
        <dbReference type="ARBA" id="ARBA00022475"/>
    </source>
</evidence>
<comment type="caution">
    <text evidence="10">The sequence shown here is derived from an EMBL/GenBank/DDBJ whole genome shotgun (WGS) entry which is preliminary data.</text>
</comment>
<reference evidence="10 11" key="1">
    <citation type="submission" date="2013-08" db="EMBL/GenBank/DDBJ databases">
        <title>The genome sequence of Knoellia sinensis.</title>
        <authorList>
            <person name="Zhu W."/>
            <person name="Wang G."/>
        </authorList>
    </citation>
    <scope>NUCLEOTIDE SEQUENCE [LARGE SCALE GENOMIC DNA]</scope>
    <source>
        <strain evidence="10 11">KCTC 19936</strain>
    </source>
</reference>
<evidence type="ECO:0000313" key="10">
    <source>
        <dbReference type="EMBL" id="KGN32959.1"/>
    </source>
</evidence>
<evidence type="ECO:0000256" key="2">
    <source>
        <dbReference type="ARBA" id="ARBA00022448"/>
    </source>
</evidence>
<dbReference type="AlphaFoldDB" id="A0A0A0J890"/>
<dbReference type="InterPro" id="IPR035906">
    <property type="entry name" value="MetI-like_sf"/>
</dbReference>
<keyword evidence="11" id="KW-1185">Reference proteome</keyword>
<evidence type="ECO:0000256" key="7">
    <source>
        <dbReference type="RuleBase" id="RU363032"/>
    </source>
</evidence>
<dbReference type="InterPro" id="IPR050366">
    <property type="entry name" value="BP-dependent_transpt_permease"/>
</dbReference>
<dbReference type="OrthoDB" id="6637947at2"/>
<dbReference type="STRING" id="1385520.N802_16410"/>
<evidence type="ECO:0000256" key="8">
    <source>
        <dbReference type="SAM" id="MobiDB-lite"/>
    </source>
</evidence>
<feature type="transmembrane region" description="Helical" evidence="7">
    <location>
        <begin position="125"/>
        <end position="147"/>
    </location>
</feature>
<name>A0A0A0J890_9MICO</name>
<dbReference type="GO" id="GO:0055085">
    <property type="term" value="P:transmembrane transport"/>
    <property type="evidence" value="ECO:0007669"/>
    <property type="project" value="InterPro"/>
</dbReference>
<dbReference type="InterPro" id="IPR025966">
    <property type="entry name" value="OppC_N"/>
</dbReference>
<keyword evidence="4 7" id="KW-0812">Transmembrane</keyword>
<feature type="compositionally biased region" description="Basic and acidic residues" evidence="8">
    <location>
        <begin position="1"/>
        <end position="20"/>
    </location>
</feature>
<keyword evidence="3" id="KW-1003">Cell membrane</keyword>
<feature type="domain" description="ABC transmembrane type-1" evidence="9">
    <location>
        <begin position="123"/>
        <end position="313"/>
    </location>
</feature>
<dbReference type="RefSeq" id="WP_052109677.1">
    <property type="nucleotide sequence ID" value="NZ_AVPJ01000005.1"/>
</dbReference>
<sequence>MSDKTRSRPDTRDVEPRGAARDQTGATGAAADPSGGEAAGELSGRSASLWADAWRELRHDKIFLVAAAVVTVFVVMAAFPVVFTRTNPRSCDLSRSLGRPSSENWFGYDLLGCDYYAQVVHGARVSIVIGILVTVIAVAIALVLGSLSGYYGGITDSIIARFTDVVFGLPFILGAIVILTVFENRGLFQVTLVLAVLGWTTMTRLMRSSVISVRDSDYVLAARALGTSDFRILTRHILPNAIAPVVVYATIYVGIVIAAEATLSFLGVGLQLPAISWGLMISDAQYRIAEAPHLLLFPGMFLSLTVLSFILMGDALRDALDPKLR</sequence>
<dbReference type="Pfam" id="PF00528">
    <property type="entry name" value="BPD_transp_1"/>
    <property type="match status" value="1"/>
</dbReference>
<dbReference type="eggNOG" id="COG1173">
    <property type="taxonomic scope" value="Bacteria"/>
</dbReference>
<evidence type="ECO:0000256" key="4">
    <source>
        <dbReference type="ARBA" id="ARBA00022692"/>
    </source>
</evidence>
<evidence type="ECO:0000256" key="1">
    <source>
        <dbReference type="ARBA" id="ARBA00004651"/>
    </source>
</evidence>
<comment type="similarity">
    <text evidence="7">Belongs to the binding-protein-dependent transport system permease family.</text>
</comment>
<dbReference type="Proteomes" id="UP000030002">
    <property type="component" value="Unassembled WGS sequence"/>
</dbReference>
<feature type="transmembrane region" description="Helical" evidence="7">
    <location>
        <begin position="159"/>
        <end position="181"/>
    </location>
</feature>
<dbReference type="PANTHER" id="PTHR43386">
    <property type="entry name" value="OLIGOPEPTIDE TRANSPORT SYSTEM PERMEASE PROTEIN APPC"/>
    <property type="match status" value="1"/>
</dbReference>
<dbReference type="Gene3D" id="1.10.3720.10">
    <property type="entry name" value="MetI-like"/>
    <property type="match status" value="1"/>
</dbReference>
<evidence type="ECO:0000256" key="5">
    <source>
        <dbReference type="ARBA" id="ARBA00022989"/>
    </source>
</evidence>
<feature type="transmembrane region" description="Helical" evidence="7">
    <location>
        <begin position="237"/>
        <end position="257"/>
    </location>
</feature>
<dbReference type="CDD" id="cd06261">
    <property type="entry name" value="TM_PBP2"/>
    <property type="match status" value="1"/>
</dbReference>
<feature type="transmembrane region" description="Helical" evidence="7">
    <location>
        <begin position="187"/>
        <end position="206"/>
    </location>
</feature>
<dbReference type="InterPro" id="IPR000515">
    <property type="entry name" value="MetI-like"/>
</dbReference>